<accession>F3PPV0</accession>
<dbReference type="Proteomes" id="UP000003416">
    <property type="component" value="Unassembled WGS sequence"/>
</dbReference>
<proteinExistence type="predicted"/>
<dbReference type="Pfam" id="PF18291">
    <property type="entry name" value="HU-HIG"/>
    <property type="match status" value="1"/>
</dbReference>
<dbReference type="EMBL" id="AFBN01000013">
    <property type="protein sequence ID" value="EGF58992.1"/>
    <property type="molecule type" value="Genomic_DNA"/>
</dbReference>
<dbReference type="HOGENOM" id="CLU_078159_0_1_10"/>
<gene>
    <name evidence="3" type="ORF">HMPREF9446_00742</name>
</gene>
<dbReference type="InterPro" id="IPR010992">
    <property type="entry name" value="IHF-like_DNA-bd_dom_sf"/>
</dbReference>
<dbReference type="NCBIfam" id="TIGR01201">
    <property type="entry name" value="HU_rel"/>
    <property type="match status" value="1"/>
</dbReference>
<dbReference type="GO" id="GO:0003677">
    <property type="term" value="F:DNA binding"/>
    <property type="evidence" value="ECO:0007669"/>
    <property type="project" value="UniProtKB-KW"/>
</dbReference>
<keyword evidence="1 3" id="KW-0238">DNA-binding</keyword>
<dbReference type="SUPFAM" id="SSF47729">
    <property type="entry name" value="IHF-like DNA-binding proteins"/>
    <property type="match status" value="1"/>
</dbReference>
<dbReference type="InterPro" id="IPR005902">
    <property type="entry name" value="HU_DNA-bd_put"/>
</dbReference>
<dbReference type="InterPro" id="IPR041607">
    <property type="entry name" value="HU-HIG"/>
</dbReference>
<feature type="domain" description="HU" evidence="2">
    <location>
        <begin position="2"/>
        <end position="125"/>
    </location>
</feature>
<dbReference type="eggNOG" id="COG0776">
    <property type="taxonomic scope" value="Bacteria"/>
</dbReference>
<comment type="caution">
    <text evidence="3">The sequence shown here is derived from an EMBL/GenBank/DDBJ whole genome shotgun (WGS) entry which is preliminary data.</text>
</comment>
<evidence type="ECO:0000259" key="2">
    <source>
        <dbReference type="Pfam" id="PF18291"/>
    </source>
</evidence>
<evidence type="ECO:0000256" key="1">
    <source>
        <dbReference type="ARBA" id="ARBA00023125"/>
    </source>
</evidence>
<evidence type="ECO:0000313" key="4">
    <source>
        <dbReference type="Proteomes" id="UP000003416"/>
    </source>
</evidence>
<evidence type="ECO:0000313" key="3">
    <source>
        <dbReference type="EMBL" id="EGF58992.1"/>
    </source>
</evidence>
<dbReference type="STRING" id="763034.HMPREF9446_00742"/>
<reference evidence="3 4" key="1">
    <citation type="submission" date="2011-02" db="EMBL/GenBank/DDBJ databases">
        <authorList>
            <person name="Weinstock G."/>
            <person name="Sodergren E."/>
            <person name="Clifton S."/>
            <person name="Fulton L."/>
            <person name="Fulton B."/>
            <person name="Courtney L."/>
            <person name="Fronick C."/>
            <person name="Harrison M."/>
            <person name="Strong C."/>
            <person name="Farmer C."/>
            <person name="Delahaunty K."/>
            <person name="Markovic C."/>
            <person name="Hall O."/>
            <person name="Minx P."/>
            <person name="Tomlinson C."/>
            <person name="Mitreva M."/>
            <person name="Hou S."/>
            <person name="Chen J."/>
            <person name="Wollam A."/>
            <person name="Pepin K.H."/>
            <person name="Johnson M."/>
            <person name="Bhonagiri V."/>
            <person name="Zhang X."/>
            <person name="Suruliraj S."/>
            <person name="Warren W."/>
            <person name="Chinwalla A."/>
            <person name="Mardis E.R."/>
            <person name="Wilson R.K."/>
        </authorList>
    </citation>
    <scope>NUCLEOTIDE SEQUENCE [LARGE SCALE GENOMIC DNA]</scope>
    <source>
        <strain evidence="3 4">YIT 12057</strain>
    </source>
</reference>
<organism evidence="3 4">
    <name type="scientific">Bacteroides fluxus YIT 12057</name>
    <dbReference type="NCBI Taxonomy" id="763034"/>
    <lineage>
        <taxon>Bacteria</taxon>
        <taxon>Pseudomonadati</taxon>
        <taxon>Bacteroidota</taxon>
        <taxon>Bacteroidia</taxon>
        <taxon>Bacteroidales</taxon>
        <taxon>Bacteroidaceae</taxon>
        <taxon>Bacteroides</taxon>
    </lineage>
</organism>
<protein>
    <submittedName>
        <fullName evidence="3">Putative DNA-binding protein</fullName>
    </submittedName>
</protein>
<keyword evidence="4" id="KW-1185">Reference proteome</keyword>
<sequence length="207" mass="23473">MAEYEMQESNLPNEDGKRVLFPRMRLWGQADLDKIVDKISYASSFTPGDIKGLVKALADEMACQMASGRSVKIDGIGVFSPSLALRDGYERESGEPGAPKRNAMSIWLNNVNFRADKELIENTGRRCILERSKWKFRHSSQVFSPQERLKMAQDFLCSNPFMRVADYCRLTGLLSDKAARELKQWSEEPESGIGCKGRGSHKIYVKR</sequence>
<dbReference type="GeneID" id="86048508"/>
<dbReference type="AlphaFoldDB" id="F3PPV0"/>
<name>F3PPV0_9BACE</name>
<dbReference type="RefSeq" id="WP_009123999.1">
    <property type="nucleotide sequence ID" value="NZ_GL882614.1"/>
</dbReference>